<proteinExistence type="predicted"/>
<dbReference type="AlphaFoldDB" id="A0A5N6JUS8"/>
<feature type="compositionally biased region" description="Pro residues" evidence="2">
    <location>
        <begin position="124"/>
        <end position="141"/>
    </location>
</feature>
<dbReference type="InterPro" id="IPR018163">
    <property type="entry name" value="Thr/Ala-tRNA-synth_IIc_edit"/>
</dbReference>
<reference evidence="4 5" key="1">
    <citation type="submission" date="2019-06" db="EMBL/GenBank/DDBJ databases">
        <title>Genome Sequence of the Brown Rot Fungal Pathogen Monilinia laxa.</title>
        <authorList>
            <person name="De Miccolis Angelini R.M."/>
            <person name="Landi L."/>
            <person name="Abate D."/>
            <person name="Pollastro S."/>
            <person name="Romanazzi G."/>
            <person name="Faretra F."/>
        </authorList>
    </citation>
    <scope>NUCLEOTIDE SEQUENCE [LARGE SCALE GENOMIC DNA]</scope>
    <source>
        <strain evidence="4 5">Mlax316</strain>
    </source>
</reference>
<dbReference type="Proteomes" id="UP000326757">
    <property type="component" value="Unassembled WGS sequence"/>
</dbReference>
<feature type="domain" description="Threonyl/alanyl tRNA synthetase SAD" evidence="3">
    <location>
        <begin position="357"/>
        <end position="399"/>
    </location>
</feature>
<feature type="compositionally biased region" description="Polar residues" evidence="2">
    <location>
        <begin position="85"/>
        <end position="96"/>
    </location>
</feature>
<dbReference type="PANTHER" id="PTHR43462">
    <property type="entry name" value="ALANYL-TRNA EDITING PROTEIN"/>
    <property type="match status" value="1"/>
</dbReference>
<dbReference type="EMBL" id="VIGI01000013">
    <property type="protein sequence ID" value="KAB8292357.1"/>
    <property type="molecule type" value="Genomic_DNA"/>
</dbReference>
<dbReference type="FunFam" id="3.30.980.10:FF:000008">
    <property type="entry name" value="Similar to alanyl-tRNA synthetase"/>
    <property type="match status" value="1"/>
</dbReference>
<dbReference type="SMART" id="SM00863">
    <property type="entry name" value="tRNA_SAD"/>
    <property type="match status" value="1"/>
</dbReference>
<sequence length="403" mass="46162">MIFVYPSHSEYYPFKSSTKGTSDTIPQRNLRYKGTSFAIDQRSKAYPEKYDVEIPVKRTPIPITCQSNIKYPAHTTPNLPPNQADPLNTSSHLQPSPQDPHNTTQHHHTTTPQPPNHDVNLELPHPPSLPPRLPPLHPPNNPHIHNPPRLPPPRRPSPLQRSRRPRKSNHPKLDIHPNHHIHHFPPPRRRPTLRPRNHGNRPQHKIHRPTRPHQHHPQRHRPPRRPLHHVHHTPNRPRPRLPLPITQTLDLTTRHLHSRYHTAGHILGSAARHLLSHHTPHFSEKKASHFPHAAACEFAGLVASSWKEPIQRKVDEYVDADLPVEIEWWDEGDFAANGMEDMMPDREAMGMTGEEKFRVVRIVGAGTYPCGGTHVNSTRECGKTSVKKITRSKGTSRVGYTLD</sequence>
<organism evidence="4 5">
    <name type="scientific">Monilinia laxa</name>
    <name type="common">Brown rot fungus</name>
    <name type="synonym">Sclerotinia laxa</name>
    <dbReference type="NCBI Taxonomy" id="61186"/>
    <lineage>
        <taxon>Eukaryota</taxon>
        <taxon>Fungi</taxon>
        <taxon>Dikarya</taxon>
        <taxon>Ascomycota</taxon>
        <taxon>Pezizomycotina</taxon>
        <taxon>Leotiomycetes</taxon>
        <taxon>Helotiales</taxon>
        <taxon>Sclerotiniaceae</taxon>
        <taxon>Monilinia</taxon>
    </lineage>
</organism>
<dbReference type="GO" id="GO:0043039">
    <property type="term" value="P:tRNA aminoacylation"/>
    <property type="evidence" value="ECO:0007669"/>
    <property type="project" value="InterPro"/>
</dbReference>
<evidence type="ECO:0000313" key="5">
    <source>
        <dbReference type="Proteomes" id="UP000326757"/>
    </source>
</evidence>
<evidence type="ECO:0000256" key="1">
    <source>
        <dbReference type="ARBA" id="ARBA00001947"/>
    </source>
</evidence>
<dbReference type="Pfam" id="PF07973">
    <property type="entry name" value="tRNA_SAD"/>
    <property type="match status" value="1"/>
</dbReference>
<feature type="region of interest" description="Disordered" evidence="2">
    <location>
        <begin position="68"/>
        <end position="243"/>
    </location>
</feature>
<evidence type="ECO:0000259" key="3">
    <source>
        <dbReference type="SMART" id="SM00863"/>
    </source>
</evidence>
<feature type="compositionally biased region" description="Basic residues" evidence="2">
    <location>
        <begin position="161"/>
        <end position="170"/>
    </location>
</feature>
<protein>
    <recommendedName>
        <fullName evidence="3">Threonyl/alanyl tRNA synthetase SAD domain-containing protein</fullName>
    </recommendedName>
</protein>
<gene>
    <name evidence="4" type="ORF">EYC80_008096</name>
</gene>
<dbReference type="OrthoDB" id="288942at2759"/>
<evidence type="ECO:0000256" key="2">
    <source>
        <dbReference type="SAM" id="MobiDB-lite"/>
    </source>
</evidence>
<dbReference type="SUPFAM" id="SSF55186">
    <property type="entry name" value="ThrRS/AlaRS common domain"/>
    <property type="match status" value="1"/>
</dbReference>
<dbReference type="GO" id="GO:0004812">
    <property type="term" value="F:aminoacyl-tRNA ligase activity"/>
    <property type="evidence" value="ECO:0007669"/>
    <property type="project" value="InterPro"/>
</dbReference>
<accession>A0A5N6JUS8</accession>
<name>A0A5N6JUS8_MONLA</name>
<dbReference type="Gene3D" id="3.30.980.10">
    <property type="entry name" value="Threonyl-trna Synthetase, Chain A, domain 2"/>
    <property type="match status" value="1"/>
</dbReference>
<dbReference type="GO" id="GO:0005524">
    <property type="term" value="F:ATP binding"/>
    <property type="evidence" value="ECO:0007669"/>
    <property type="project" value="InterPro"/>
</dbReference>
<comment type="caution">
    <text evidence="4">The sequence shown here is derived from an EMBL/GenBank/DDBJ whole genome shotgun (WGS) entry which is preliminary data.</text>
</comment>
<evidence type="ECO:0000313" key="4">
    <source>
        <dbReference type="EMBL" id="KAB8292357.1"/>
    </source>
</evidence>
<dbReference type="PANTHER" id="PTHR43462:SF2">
    <property type="entry name" value="THREONYL AND ALANYL TRNA SYNTHETASE SECOND ADDITIONAL DOMAIN-CONTAINING PROTEIN"/>
    <property type="match status" value="1"/>
</dbReference>
<feature type="compositionally biased region" description="Basic residues" evidence="2">
    <location>
        <begin position="178"/>
        <end position="239"/>
    </location>
</feature>
<comment type="cofactor">
    <cofactor evidence="1">
        <name>Zn(2+)</name>
        <dbReference type="ChEBI" id="CHEBI:29105"/>
    </cofactor>
</comment>
<dbReference type="InterPro" id="IPR051335">
    <property type="entry name" value="Alanyl-tRNA_Editing_Enzymes"/>
</dbReference>
<keyword evidence="5" id="KW-1185">Reference proteome</keyword>
<dbReference type="InterPro" id="IPR012947">
    <property type="entry name" value="tRNA_SAD"/>
</dbReference>